<name>A0A1G6K6F6_9FIRM</name>
<accession>A0A1G6K6F6</accession>
<organism evidence="2 9">
    <name type="scientific">Halanaerobium congolense</name>
    <dbReference type="NCBI Taxonomy" id="54121"/>
    <lineage>
        <taxon>Bacteria</taxon>
        <taxon>Bacillati</taxon>
        <taxon>Bacillota</taxon>
        <taxon>Clostridia</taxon>
        <taxon>Halanaerobiales</taxon>
        <taxon>Halanaerobiaceae</taxon>
        <taxon>Halanaerobium</taxon>
    </lineage>
</organism>
<evidence type="ECO:0000313" key="3">
    <source>
        <dbReference type="EMBL" id="SDF97933.1"/>
    </source>
</evidence>
<dbReference type="EMBL" id="FNEH01000038">
    <property type="protein sequence ID" value="SDJ25431.1"/>
    <property type="molecule type" value="Genomic_DNA"/>
</dbReference>
<dbReference type="Gene3D" id="1.20.1260.10">
    <property type="match status" value="1"/>
</dbReference>
<dbReference type="Proteomes" id="UP000199519">
    <property type="component" value="Unassembled WGS sequence"/>
</dbReference>
<dbReference type="EMBL" id="FOHG01000033">
    <property type="protein sequence ID" value="SET17000.1"/>
    <property type="molecule type" value="Genomic_DNA"/>
</dbReference>
<dbReference type="RefSeq" id="WP_089655606.1">
    <property type="nucleotide sequence ID" value="NZ_FMYT01000004.1"/>
</dbReference>
<sequence>MKRNLIITLIILAAVGIGANLVFAQPGFGPGMMGPGMMRPGMMESVNSEYEFLVKMIPHHEEAVTKTKILRDNTNREEMREFAKDIIEVQTQEIEEMEKYLAEWYPNRSNNYQYQPMMGNYEGLAGEELDYAFLEDMIFHHMGAVMMSQQLIVQDLAEHRSVYLLAESIRDSQRQEIFMMRDWLDRWY</sequence>
<dbReference type="InterPro" id="IPR012347">
    <property type="entry name" value="Ferritin-like"/>
</dbReference>
<evidence type="ECO:0000313" key="5">
    <source>
        <dbReference type="EMBL" id="SET17000.1"/>
    </source>
</evidence>
<keyword evidence="8" id="KW-1185">Reference proteome</keyword>
<dbReference type="Proteomes" id="UP000198612">
    <property type="component" value="Unassembled WGS sequence"/>
</dbReference>
<gene>
    <name evidence="2" type="ORF">SAMN04488597_1041</name>
    <name evidence="3" type="ORF">SAMN04488598_13532</name>
    <name evidence="5" type="ORF">SAMN04515652_13332</name>
    <name evidence="4" type="ORF">SAMN04515654_1382</name>
</gene>
<dbReference type="InterPro" id="IPR005183">
    <property type="entry name" value="DUF305_CopM-like"/>
</dbReference>
<dbReference type="Pfam" id="PF03713">
    <property type="entry name" value="DUF305"/>
    <property type="match status" value="1"/>
</dbReference>
<dbReference type="PANTHER" id="PTHR36933">
    <property type="entry name" value="SLL0788 PROTEIN"/>
    <property type="match status" value="1"/>
</dbReference>
<reference evidence="6 8" key="2">
    <citation type="submission" date="2016-10" db="EMBL/GenBank/DDBJ databases">
        <authorList>
            <person name="Varghese N."/>
            <person name="Submissions S."/>
        </authorList>
    </citation>
    <scope>NUCLEOTIDE SEQUENCE [LARGE SCALE GENOMIC DNA]</scope>
    <source>
        <strain evidence="2 9">WG10</strain>
        <strain evidence="3 8">WG2</strain>
        <strain evidence="5 6">WG5</strain>
    </source>
</reference>
<protein>
    <submittedName>
        <fullName evidence="2">Uncharacterized conserved protein, DUF305 family</fullName>
    </submittedName>
</protein>
<evidence type="ECO:0000313" key="7">
    <source>
        <dbReference type="Proteomes" id="UP000198945"/>
    </source>
</evidence>
<evidence type="ECO:0000313" key="8">
    <source>
        <dbReference type="Proteomes" id="UP000199519"/>
    </source>
</evidence>
<dbReference type="PANTHER" id="PTHR36933:SF1">
    <property type="entry name" value="SLL0788 PROTEIN"/>
    <property type="match status" value="1"/>
</dbReference>
<evidence type="ECO:0000313" key="6">
    <source>
        <dbReference type="Proteomes" id="UP000198612"/>
    </source>
</evidence>
<evidence type="ECO:0000259" key="1">
    <source>
        <dbReference type="Pfam" id="PF03713"/>
    </source>
</evidence>
<dbReference type="Proteomes" id="UP000198945">
    <property type="component" value="Unassembled WGS sequence"/>
</dbReference>
<evidence type="ECO:0000313" key="4">
    <source>
        <dbReference type="EMBL" id="SDJ25431.1"/>
    </source>
</evidence>
<dbReference type="EMBL" id="FMYT01000004">
    <property type="protein sequence ID" value="SDC26421.1"/>
    <property type="molecule type" value="Genomic_DNA"/>
</dbReference>
<feature type="domain" description="DUF305" evidence="1">
    <location>
        <begin position="50"/>
        <end position="184"/>
    </location>
</feature>
<dbReference type="EMBL" id="FNBJ01000035">
    <property type="protein sequence ID" value="SDF97933.1"/>
    <property type="molecule type" value="Genomic_DNA"/>
</dbReference>
<proteinExistence type="predicted"/>
<dbReference type="Proteomes" id="UP000324896">
    <property type="component" value="Unassembled WGS sequence"/>
</dbReference>
<reference evidence="4 7" key="1">
    <citation type="submission" date="2016-10" db="EMBL/GenBank/DDBJ databases">
        <authorList>
            <person name="de Groot N.N."/>
        </authorList>
    </citation>
    <scope>NUCLEOTIDE SEQUENCE [LARGE SCALE GENOMIC DNA]</scope>
    <source>
        <strain evidence="4 7">WG7</strain>
    </source>
</reference>
<dbReference type="AlphaFoldDB" id="A0A1G6K6F6"/>
<evidence type="ECO:0000313" key="9">
    <source>
        <dbReference type="Proteomes" id="UP000324896"/>
    </source>
</evidence>
<evidence type="ECO:0000313" key="2">
    <source>
        <dbReference type="EMBL" id="SDC26421.1"/>
    </source>
</evidence>